<evidence type="ECO:0000313" key="4">
    <source>
        <dbReference type="Proteomes" id="UP000887566"/>
    </source>
</evidence>
<dbReference type="PANTHER" id="PTHR24185:SF1">
    <property type="entry name" value="CALCIUM-INDEPENDENT PHOSPHOLIPASE A2-GAMMA"/>
    <property type="match status" value="1"/>
</dbReference>
<evidence type="ECO:0000313" key="5">
    <source>
        <dbReference type="WBParaSite" id="PSAMB.scaffold1148size35273.g11344.t1"/>
    </source>
</evidence>
<dbReference type="InterPro" id="IPR016035">
    <property type="entry name" value="Acyl_Trfase/lysoPLipase"/>
</dbReference>
<dbReference type="GO" id="GO:0047499">
    <property type="term" value="F:calcium-independent phospholipase A2 activity"/>
    <property type="evidence" value="ECO:0007669"/>
    <property type="project" value="TreeGrafter"/>
</dbReference>
<dbReference type="Gene3D" id="3.40.1090.10">
    <property type="entry name" value="Cytosolic phospholipase A2 catalytic domain"/>
    <property type="match status" value="2"/>
</dbReference>
<dbReference type="AlphaFoldDB" id="A0A914UPZ5"/>
<feature type="compositionally biased region" description="Polar residues" evidence="3">
    <location>
        <begin position="62"/>
        <end position="86"/>
    </location>
</feature>
<dbReference type="GO" id="GO:0016042">
    <property type="term" value="P:lipid catabolic process"/>
    <property type="evidence" value="ECO:0007669"/>
    <property type="project" value="UniProtKB-KW"/>
</dbReference>
<evidence type="ECO:0000256" key="1">
    <source>
        <dbReference type="ARBA" id="ARBA00022801"/>
    </source>
</evidence>
<dbReference type="PANTHER" id="PTHR24185">
    <property type="entry name" value="CALCIUM-INDEPENDENT PHOSPHOLIPASE A2-GAMMA"/>
    <property type="match status" value="1"/>
</dbReference>
<dbReference type="WBParaSite" id="PSAMB.scaffold1148size35273.g11344.t1">
    <property type="protein sequence ID" value="PSAMB.scaffold1148size35273.g11344.t1"/>
    <property type="gene ID" value="PSAMB.scaffold1148size35273.g11344"/>
</dbReference>
<sequence length="499" mass="53876">MTTNSFMSRIQGGQSVVRNALNALGGGGGKKQPALSPNTTASIAQTSEAAASANEPSENKVESSPTQGFTSPTSGLKVSDTSSASSGDKPLNDGAVVSGQAKAKALEAQPSYLGYLSGVVSSFWPSSAPTPPAFAPVKKPGEKPIIAVAKALPSVKKITRSEIDNRTKGLFKKLLTAESSSSRLLRTEELCRHLVQFPESRGIACNEKEVIKLLLRRLKESKDADLKAQTRECLSLLGYVNPPKGQGIRILSIDGGGTRGMMGLAVLEALEKECNGRKLSIVSCLVNTPQLQAYIFRNYEHPIGRDSQYRGGCGHKMWQALQASAAAPGYFEEVCLGHLLHQDGGVLVNNPTAIGLHEARLLWPHSAIQCVVSVGNGRSVTVPIEVPDKAPAFSGVQAKIAKIVDSATDTELVHTSLRDLLPSTDYYRLNPYMTHPYTLDEINPGKLDQMQADARLYVRKNHRKIQAAARRLLQPRTAFQKAMDRINYEKAVRLGQWNA</sequence>
<keyword evidence="2" id="KW-0443">Lipid metabolism</keyword>
<name>A0A914UPZ5_9BILA</name>
<keyword evidence="1" id="KW-0378">Hydrolase</keyword>
<feature type="compositionally biased region" description="Low complexity" evidence="3">
    <location>
        <begin position="47"/>
        <end position="56"/>
    </location>
</feature>
<proteinExistence type="predicted"/>
<feature type="region of interest" description="Disordered" evidence="3">
    <location>
        <begin position="21"/>
        <end position="95"/>
    </location>
</feature>
<feature type="compositionally biased region" description="Polar residues" evidence="3">
    <location>
        <begin position="35"/>
        <end position="46"/>
    </location>
</feature>
<evidence type="ECO:0000256" key="2">
    <source>
        <dbReference type="ARBA" id="ARBA00022963"/>
    </source>
</evidence>
<reference evidence="5" key="1">
    <citation type="submission" date="2022-11" db="UniProtKB">
        <authorList>
            <consortium name="WormBaseParasite"/>
        </authorList>
    </citation>
    <scope>IDENTIFICATION</scope>
</reference>
<dbReference type="SUPFAM" id="SSF52151">
    <property type="entry name" value="FabD/lysophospholipase-like"/>
    <property type="match status" value="1"/>
</dbReference>
<keyword evidence="4" id="KW-1185">Reference proteome</keyword>
<dbReference type="GO" id="GO:0019369">
    <property type="term" value="P:arachidonate metabolic process"/>
    <property type="evidence" value="ECO:0007669"/>
    <property type="project" value="TreeGrafter"/>
</dbReference>
<accession>A0A914UPZ5</accession>
<dbReference type="Proteomes" id="UP000887566">
    <property type="component" value="Unplaced"/>
</dbReference>
<evidence type="ECO:0000256" key="3">
    <source>
        <dbReference type="SAM" id="MobiDB-lite"/>
    </source>
</evidence>
<keyword evidence="2" id="KW-0442">Lipid degradation</keyword>
<dbReference type="GO" id="GO:0016020">
    <property type="term" value="C:membrane"/>
    <property type="evidence" value="ECO:0007669"/>
    <property type="project" value="TreeGrafter"/>
</dbReference>
<protein>
    <submittedName>
        <fullName evidence="5">PNPLA domain-containing protein</fullName>
    </submittedName>
</protein>
<organism evidence="4 5">
    <name type="scientific">Plectus sambesii</name>
    <dbReference type="NCBI Taxonomy" id="2011161"/>
    <lineage>
        <taxon>Eukaryota</taxon>
        <taxon>Metazoa</taxon>
        <taxon>Ecdysozoa</taxon>
        <taxon>Nematoda</taxon>
        <taxon>Chromadorea</taxon>
        <taxon>Plectida</taxon>
        <taxon>Plectina</taxon>
        <taxon>Plectoidea</taxon>
        <taxon>Plectidae</taxon>
        <taxon>Plectus</taxon>
    </lineage>
</organism>